<feature type="transmembrane region" description="Helical" evidence="7">
    <location>
        <begin position="288"/>
        <end position="310"/>
    </location>
</feature>
<evidence type="ECO:0000256" key="1">
    <source>
        <dbReference type="ARBA" id="ARBA00004651"/>
    </source>
</evidence>
<evidence type="ECO:0000256" key="7">
    <source>
        <dbReference type="RuleBase" id="RU363032"/>
    </source>
</evidence>
<organism evidence="9 10">
    <name type="scientific">Kribbella pratensis</name>
    <dbReference type="NCBI Taxonomy" id="2512112"/>
    <lineage>
        <taxon>Bacteria</taxon>
        <taxon>Bacillati</taxon>
        <taxon>Actinomycetota</taxon>
        <taxon>Actinomycetes</taxon>
        <taxon>Propionibacteriales</taxon>
        <taxon>Kribbellaceae</taxon>
        <taxon>Kribbella</taxon>
    </lineage>
</organism>
<evidence type="ECO:0000313" key="10">
    <source>
        <dbReference type="Proteomes" id="UP000295060"/>
    </source>
</evidence>
<accession>A0ABY2FHM6</accession>
<dbReference type="InterPro" id="IPR051393">
    <property type="entry name" value="ABC_transporter_permease"/>
</dbReference>
<keyword evidence="6 7" id="KW-0472">Membrane</keyword>
<keyword evidence="4 7" id="KW-0812">Transmembrane</keyword>
<gene>
    <name evidence="9" type="ORF">EV137_4571</name>
</gene>
<feature type="transmembrane region" description="Helical" evidence="7">
    <location>
        <begin position="36"/>
        <end position="60"/>
    </location>
</feature>
<name>A0ABY2FHM6_9ACTN</name>
<comment type="similarity">
    <text evidence="7">Belongs to the binding-protein-dependent transport system permease family.</text>
</comment>
<dbReference type="PROSITE" id="PS50928">
    <property type="entry name" value="ABC_TM1"/>
    <property type="match status" value="1"/>
</dbReference>
<keyword evidence="3" id="KW-1003">Cell membrane</keyword>
<evidence type="ECO:0000259" key="8">
    <source>
        <dbReference type="PROSITE" id="PS50928"/>
    </source>
</evidence>
<evidence type="ECO:0000256" key="4">
    <source>
        <dbReference type="ARBA" id="ARBA00022692"/>
    </source>
</evidence>
<protein>
    <submittedName>
        <fullName evidence="9">Multiple sugar transport system permease protein</fullName>
    </submittedName>
</protein>
<proteinExistence type="inferred from homology"/>
<dbReference type="CDD" id="cd06261">
    <property type="entry name" value="TM_PBP2"/>
    <property type="match status" value="1"/>
</dbReference>
<dbReference type="PANTHER" id="PTHR30193:SF1">
    <property type="entry name" value="ABC TRANSPORTER PERMEASE PROTEIN YESP-RELATED"/>
    <property type="match status" value="1"/>
</dbReference>
<dbReference type="InterPro" id="IPR035906">
    <property type="entry name" value="MetI-like_sf"/>
</dbReference>
<feature type="transmembrane region" description="Helical" evidence="7">
    <location>
        <begin position="131"/>
        <end position="152"/>
    </location>
</feature>
<feature type="transmembrane region" description="Helical" evidence="7">
    <location>
        <begin position="99"/>
        <end position="119"/>
    </location>
</feature>
<dbReference type="Gene3D" id="1.10.3720.10">
    <property type="entry name" value="MetI-like"/>
    <property type="match status" value="1"/>
</dbReference>
<dbReference type="EMBL" id="SODU01000002">
    <property type="protein sequence ID" value="TDW90748.1"/>
    <property type="molecule type" value="Genomic_DNA"/>
</dbReference>
<keyword evidence="10" id="KW-1185">Reference proteome</keyword>
<dbReference type="PANTHER" id="PTHR30193">
    <property type="entry name" value="ABC TRANSPORTER PERMEASE PROTEIN"/>
    <property type="match status" value="1"/>
</dbReference>
<keyword evidence="2 7" id="KW-0813">Transport</keyword>
<evidence type="ECO:0000313" key="9">
    <source>
        <dbReference type="EMBL" id="TDW90748.1"/>
    </source>
</evidence>
<sequence>MSSALTDVRRSTVAEAAVERPDRKKKPPTLRKARTFYLFVAPWVLGFVGLTVFPLGYAFWLSLTDSDGLSPRTHFVGFQNYVDIFHDPLTLSSLAKTGMFALVTVPLSILAGLLLAVMVNQPIRARGLYRALIYLPAVVPPVGAALTFRLIFDRDAGAANGILSTLGANPITWLVDPNVRYVLYALVLWGCGGSMIISLAGLQDIPRELLEAAQVDGASYWQSFTRITIPLLSPVILFQVITGMIGSLQSFAPLLLSSGSLSGAGAVPQGNYLYMIHVFAQYFSASRFGYASAMLWLLFAVILLVTLLIIKVSARTVFYTVEPEGTSK</sequence>
<feature type="transmembrane region" description="Helical" evidence="7">
    <location>
        <begin position="181"/>
        <end position="202"/>
    </location>
</feature>
<comment type="subcellular location">
    <subcellularLocation>
        <location evidence="1 7">Cell membrane</location>
        <topology evidence="1 7">Multi-pass membrane protein</topology>
    </subcellularLocation>
</comment>
<dbReference type="SUPFAM" id="SSF161098">
    <property type="entry name" value="MetI-like"/>
    <property type="match status" value="1"/>
</dbReference>
<dbReference type="Proteomes" id="UP000295060">
    <property type="component" value="Unassembled WGS sequence"/>
</dbReference>
<dbReference type="InterPro" id="IPR000515">
    <property type="entry name" value="MetI-like"/>
</dbReference>
<keyword evidence="9" id="KW-0762">Sugar transport</keyword>
<evidence type="ECO:0000256" key="5">
    <source>
        <dbReference type="ARBA" id="ARBA00022989"/>
    </source>
</evidence>
<comment type="caution">
    <text evidence="9">The sequence shown here is derived from an EMBL/GenBank/DDBJ whole genome shotgun (WGS) entry which is preliminary data.</text>
</comment>
<evidence type="ECO:0000256" key="3">
    <source>
        <dbReference type="ARBA" id="ARBA00022475"/>
    </source>
</evidence>
<feature type="domain" description="ABC transmembrane type-1" evidence="8">
    <location>
        <begin position="94"/>
        <end position="309"/>
    </location>
</feature>
<reference evidence="9 10" key="1">
    <citation type="submission" date="2019-03" db="EMBL/GenBank/DDBJ databases">
        <title>Genomic Encyclopedia of Type Strains, Phase III (KMG-III): the genomes of soil and plant-associated and newly described type strains.</title>
        <authorList>
            <person name="Whitman W."/>
        </authorList>
    </citation>
    <scope>NUCLEOTIDE SEQUENCE [LARGE SCALE GENOMIC DNA]</scope>
    <source>
        <strain evidence="9 10">VKMAc-2574</strain>
    </source>
</reference>
<evidence type="ECO:0000256" key="6">
    <source>
        <dbReference type="ARBA" id="ARBA00023136"/>
    </source>
</evidence>
<dbReference type="Pfam" id="PF00528">
    <property type="entry name" value="BPD_transp_1"/>
    <property type="match status" value="1"/>
</dbReference>
<evidence type="ECO:0000256" key="2">
    <source>
        <dbReference type="ARBA" id="ARBA00022448"/>
    </source>
</evidence>
<keyword evidence="5 7" id="KW-1133">Transmembrane helix</keyword>
<dbReference type="RefSeq" id="WP_134003364.1">
    <property type="nucleotide sequence ID" value="NZ_SODU01000002.1"/>
</dbReference>
<feature type="transmembrane region" description="Helical" evidence="7">
    <location>
        <begin position="231"/>
        <end position="252"/>
    </location>
</feature>